<comment type="caution">
    <text evidence="6">The sequence shown here is derived from an EMBL/GenBank/DDBJ whole genome shotgun (WGS) entry which is preliminary data.</text>
</comment>
<evidence type="ECO:0000256" key="1">
    <source>
        <dbReference type="ARBA" id="ARBA00022723"/>
    </source>
</evidence>
<dbReference type="CDD" id="cd02767">
    <property type="entry name" value="MopB_ydeP"/>
    <property type="match status" value="1"/>
</dbReference>
<dbReference type="SUPFAM" id="SSF53706">
    <property type="entry name" value="Formate dehydrogenase/DMSO reductase, domains 1-3"/>
    <property type="match status" value="1"/>
</dbReference>
<sequence>MARQEAAASQEPLEPRVGPVPSGPPKSKPYTHPAAGWGAAKAVAEVLVKDREVVIGSLEMLKMNHDDGGFDCPGCAWGDTKDLELDLCENGIKHTTWEMTPKRTTREFFAKHSVSELFEWNDHDLEAEGRLTEPMVYDALSDHYVPISWADAFKLFGDTVRRLESPDQAAYYTSGRLGNEASFLYSLMARELGTNNQPDCANMCTEAGTRAMEASLGTGKGTVDLKDWENSDAVFVMGINTASNAPRMLTPLAQLYRDGKKIVHINPLIEAGATRTIIPHEILAMATFHATPTSNLDIQPRAAGDMALMRGIAKATLEMAETDEQAVDRQFLERYTHGFEDYRRVVTETSWEEIVHQSGVSLEEIRKAARIYREADRAIITWGLGVNQHEHAVDTIREIINVLLLRGNIGREGAGAAPNRGHSNVQGNRTCGITNEPDAAFLDKLAEVCGIDPPRTRGYDVVGTIEAMDRGDIKVFVSMAGNLALAAPDTRFTYAALRKTDLTVIVSTKLNRSHLVHGKQALILPCLGRTEKDEQKTGLQALSVEDGMSMVHLSRGNREPASEQLLSEPAIIAGLASAALPDSQTPWKWYVEDYDRIRDTMAKVLYGFEDFNRRVRQPMGFRIKQPARELVFLTPSGRAEFSHAPLPDVVPAPGRLVLGAMRSHDQWNTTIYSDNDRYRGVHNLRTLIFMNKDDMRERGLAQFDPTKVTAYAKDGTVRVLKGFLAVEHDMPRGVSAGYMPELNQLISVSDYSAQSDQPLSKQMDVTIEQDA</sequence>
<dbReference type="Proteomes" id="UP001596413">
    <property type="component" value="Unassembled WGS sequence"/>
</dbReference>
<dbReference type="Pfam" id="PF00384">
    <property type="entry name" value="Molybdopterin"/>
    <property type="match status" value="1"/>
</dbReference>
<evidence type="ECO:0000256" key="3">
    <source>
        <dbReference type="ARBA" id="ARBA00023014"/>
    </source>
</evidence>
<dbReference type="RefSeq" id="WP_386417712.1">
    <property type="nucleotide sequence ID" value="NZ_JBHSZO010000041.1"/>
</dbReference>
<dbReference type="InterPro" id="IPR050123">
    <property type="entry name" value="Prok_molybdopt-oxidoreductase"/>
</dbReference>
<feature type="domain" description="Molybdopterin oxidoreductase" evidence="5">
    <location>
        <begin position="130"/>
        <end position="510"/>
    </location>
</feature>
<name>A0ABW2GIZ2_9ACTN</name>
<organism evidence="6 7">
    <name type="scientific">Streptomyces polyrhachis</name>
    <dbReference type="NCBI Taxonomy" id="1282885"/>
    <lineage>
        <taxon>Bacteria</taxon>
        <taxon>Bacillati</taxon>
        <taxon>Actinomycetota</taxon>
        <taxon>Actinomycetes</taxon>
        <taxon>Kitasatosporales</taxon>
        <taxon>Streptomycetaceae</taxon>
        <taxon>Streptomyces</taxon>
    </lineage>
</organism>
<dbReference type="InterPro" id="IPR009010">
    <property type="entry name" value="Asp_de-COase-like_dom_sf"/>
</dbReference>
<dbReference type="SUPFAM" id="SSF50692">
    <property type="entry name" value="ADC-like"/>
    <property type="match status" value="1"/>
</dbReference>
<dbReference type="InterPro" id="IPR010046">
    <property type="entry name" value="Mopterin_OxRdtse_a_bac"/>
</dbReference>
<protein>
    <submittedName>
        <fullName evidence="6">FdhF/YdeP family oxidoreductase</fullName>
    </submittedName>
</protein>
<keyword evidence="3" id="KW-0411">Iron-sulfur</keyword>
<evidence type="ECO:0000259" key="5">
    <source>
        <dbReference type="Pfam" id="PF00384"/>
    </source>
</evidence>
<reference evidence="7" key="1">
    <citation type="journal article" date="2019" name="Int. J. Syst. Evol. Microbiol.">
        <title>The Global Catalogue of Microorganisms (GCM) 10K type strain sequencing project: providing services to taxonomists for standard genome sequencing and annotation.</title>
        <authorList>
            <consortium name="The Broad Institute Genomics Platform"/>
            <consortium name="The Broad Institute Genome Sequencing Center for Infectious Disease"/>
            <person name="Wu L."/>
            <person name="Ma J."/>
        </authorList>
    </citation>
    <scope>NUCLEOTIDE SEQUENCE [LARGE SCALE GENOMIC DNA]</scope>
    <source>
        <strain evidence="7">CGMCC 1.13681</strain>
    </source>
</reference>
<accession>A0ABW2GIZ2</accession>
<dbReference type="InterPro" id="IPR006656">
    <property type="entry name" value="Mopterin_OxRdtase"/>
</dbReference>
<dbReference type="PIRSF" id="PIRSF000144">
    <property type="entry name" value="CbbBc"/>
    <property type="match status" value="1"/>
</dbReference>
<keyword evidence="1" id="KW-0479">Metal-binding</keyword>
<gene>
    <name evidence="6" type="ORF">ACFQLX_21695</name>
</gene>
<feature type="region of interest" description="Disordered" evidence="4">
    <location>
        <begin position="1"/>
        <end position="33"/>
    </location>
</feature>
<evidence type="ECO:0000313" key="6">
    <source>
        <dbReference type="EMBL" id="MFC7220750.1"/>
    </source>
</evidence>
<dbReference type="InterPro" id="IPR041953">
    <property type="entry name" value="YdeP_MopB"/>
</dbReference>
<keyword evidence="2" id="KW-0408">Iron</keyword>
<evidence type="ECO:0000256" key="2">
    <source>
        <dbReference type="ARBA" id="ARBA00023004"/>
    </source>
</evidence>
<dbReference type="Gene3D" id="3.40.228.10">
    <property type="entry name" value="Dimethylsulfoxide Reductase, domain 2"/>
    <property type="match status" value="1"/>
</dbReference>
<dbReference type="EMBL" id="JBHSZO010000041">
    <property type="protein sequence ID" value="MFC7220750.1"/>
    <property type="molecule type" value="Genomic_DNA"/>
</dbReference>
<dbReference type="Gene3D" id="3.40.50.740">
    <property type="match status" value="1"/>
</dbReference>
<evidence type="ECO:0000313" key="7">
    <source>
        <dbReference type="Proteomes" id="UP001596413"/>
    </source>
</evidence>
<keyword evidence="7" id="KW-1185">Reference proteome</keyword>
<dbReference type="PANTHER" id="PTHR43105">
    <property type="entry name" value="RESPIRATORY NITRATE REDUCTASE"/>
    <property type="match status" value="1"/>
</dbReference>
<proteinExistence type="predicted"/>
<dbReference type="NCBIfam" id="TIGR01701">
    <property type="entry name" value="Fdhalpha-like"/>
    <property type="match status" value="1"/>
</dbReference>
<evidence type="ECO:0000256" key="4">
    <source>
        <dbReference type="SAM" id="MobiDB-lite"/>
    </source>
</evidence>
<dbReference type="PANTHER" id="PTHR43105:SF4">
    <property type="entry name" value="PROTEIN YDEP"/>
    <property type="match status" value="1"/>
</dbReference>